<evidence type="ECO:0000313" key="2">
    <source>
        <dbReference type="Proteomes" id="UP000023152"/>
    </source>
</evidence>
<proteinExistence type="predicted"/>
<dbReference type="AlphaFoldDB" id="X6N8Q8"/>
<keyword evidence="2" id="KW-1185">Reference proteome</keyword>
<accession>X6N8Q8</accession>
<name>X6N8Q8_RETFI</name>
<sequence>MNTKLIFFKQKKEMRPAKQNKLETLSYQTFSSVVWQLQRKFVLPVKVVKLSKNLYKIIFFFFQSCDITNEKSNATQNIITCEKYIEFMLSSVCTMKINEAFDLFELLHSSFKLFFGHDDFFFEIYECRIFEMHMNYYCDECVIFRDHPIYIYILKLNILLIFYKELLQESREFYFINIFFIYSIQKRNESKYKHNFIYIIFSILKKEKNEDFYKQCNIVTYLYYSCIYSKMLIKTLNYFIYHQTFFITRERALNDLYVFFCVQKLF</sequence>
<protein>
    <submittedName>
        <fullName evidence="1">Uncharacterized protein</fullName>
    </submittedName>
</protein>
<comment type="caution">
    <text evidence="1">The sequence shown here is derived from an EMBL/GenBank/DDBJ whole genome shotgun (WGS) entry which is preliminary data.</text>
</comment>
<dbReference type="Proteomes" id="UP000023152">
    <property type="component" value="Unassembled WGS sequence"/>
</dbReference>
<organism evidence="1 2">
    <name type="scientific">Reticulomyxa filosa</name>
    <dbReference type="NCBI Taxonomy" id="46433"/>
    <lineage>
        <taxon>Eukaryota</taxon>
        <taxon>Sar</taxon>
        <taxon>Rhizaria</taxon>
        <taxon>Retaria</taxon>
        <taxon>Foraminifera</taxon>
        <taxon>Monothalamids</taxon>
        <taxon>Reticulomyxidae</taxon>
        <taxon>Reticulomyxa</taxon>
    </lineage>
</organism>
<gene>
    <name evidence="1" type="ORF">RFI_14511</name>
</gene>
<reference evidence="1 2" key="1">
    <citation type="journal article" date="2013" name="Curr. Biol.">
        <title>The Genome of the Foraminiferan Reticulomyxa filosa.</title>
        <authorList>
            <person name="Glockner G."/>
            <person name="Hulsmann N."/>
            <person name="Schleicher M."/>
            <person name="Noegel A.A."/>
            <person name="Eichinger L."/>
            <person name="Gallinger C."/>
            <person name="Pawlowski J."/>
            <person name="Sierra R."/>
            <person name="Euteneuer U."/>
            <person name="Pillet L."/>
            <person name="Moustafa A."/>
            <person name="Platzer M."/>
            <person name="Groth M."/>
            <person name="Szafranski K."/>
            <person name="Schliwa M."/>
        </authorList>
    </citation>
    <scope>NUCLEOTIDE SEQUENCE [LARGE SCALE GENOMIC DNA]</scope>
</reference>
<evidence type="ECO:0000313" key="1">
    <source>
        <dbReference type="EMBL" id="ETO22680.1"/>
    </source>
</evidence>
<dbReference type="EMBL" id="ASPP01010552">
    <property type="protein sequence ID" value="ETO22680.1"/>
    <property type="molecule type" value="Genomic_DNA"/>
</dbReference>